<dbReference type="InterPro" id="IPR002469">
    <property type="entry name" value="Peptidase_S9B_N"/>
</dbReference>
<dbReference type="Pfam" id="PF00326">
    <property type="entry name" value="Peptidase_S9"/>
    <property type="match status" value="1"/>
</dbReference>
<feature type="domain" description="Dipeptidylpeptidase IV N-terminal" evidence="2">
    <location>
        <begin position="109"/>
        <end position="382"/>
    </location>
</feature>
<protein>
    <submittedName>
        <fullName evidence="3">Prolyl oligopeptidase family serine peptidase</fullName>
    </submittedName>
</protein>
<evidence type="ECO:0000259" key="1">
    <source>
        <dbReference type="Pfam" id="PF00326"/>
    </source>
</evidence>
<evidence type="ECO:0000259" key="2">
    <source>
        <dbReference type="Pfam" id="PF00930"/>
    </source>
</evidence>
<dbReference type="InterPro" id="IPR001375">
    <property type="entry name" value="Peptidase_S9_cat"/>
</dbReference>
<proteinExistence type="predicted"/>
<dbReference type="Gene3D" id="3.40.50.1820">
    <property type="entry name" value="alpha/beta hydrolase"/>
    <property type="match status" value="1"/>
</dbReference>
<dbReference type="PANTHER" id="PTHR11731:SF193">
    <property type="entry name" value="DIPEPTIDYL PEPTIDASE 9"/>
    <property type="match status" value="1"/>
</dbReference>
<sequence>MSISYPRQSARTRRFTLGVPRAFQIAPDGSRVAFLRTKAGDDPVTCLWTLDPATGEERLVADPGALDVPGEENLPAEERARRERAREQAGGIVGYAGDRDLRNAAFTLGGRLYVADLETGRVRDLPARAPVFDPRLDPAGRRVAYVSGRTLRVIDLPDGADDRALVQPETEQISYGLAEFIAAEEMGRMRGHWWSPDGGTLLAARVDETPVLRWHIADPANPDRTPAEVAYPAAGTPNAIVSLVLLKVDGRRTAIAWDKGEFPYVVTAVWDKHGLLIVVQSRDQRSQRVLKVDPSNGETALLHNAHDAVWSEIVPGLPARTAKGDLVWFVEDRETDTRRITVGGEPVTPGGLQVRSVLGVEGDAILFTASEEPTEVHVWHHSPEGLTRLTEGRGVFGGVRSGDVTVITGSRLDSAGAAAEVRAPSGVHPVASLAETPVITPRVELLNAGDREIRTAVVLPTGWEPGDGRLPVLLDPYGGPGAQRVLAVQRAYCEAQWLADQGFAVVIGDGRGTPGRGPAWERAVHRDFVEPVLQDQITALMEAARLHPAALDLDRVGIRGWSFGGWLAALAVLCRPDVFHAGVAGAPPTDWRLYDTHYTERYLGHPDEEPEVYDANSLIGLAGRLERPLLLIHGLADDNVVAAHTLRFSSALVAQGRPHTVLPLSGVTHMTPQEVVAENLLVLQVDFLKANLTDR</sequence>
<keyword evidence="4" id="KW-1185">Reference proteome</keyword>
<name>A0ABW2CA48_9ACTN</name>
<dbReference type="SUPFAM" id="SSF82171">
    <property type="entry name" value="DPP6 N-terminal domain-like"/>
    <property type="match status" value="1"/>
</dbReference>
<evidence type="ECO:0000313" key="3">
    <source>
        <dbReference type="EMBL" id="MFC6878339.1"/>
    </source>
</evidence>
<accession>A0ABW2CA48</accession>
<organism evidence="3 4">
    <name type="scientific">Actinomadura yumaensis</name>
    <dbReference type="NCBI Taxonomy" id="111807"/>
    <lineage>
        <taxon>Bacteria</taxon>
        <taxon>Bacillati</taxon>
        <taxon>Actinomycetota</taxon>
        <taxon>Actinomycetes</taxon>
        <taxon>Streptosporangiales</taxon>
        <taxon>Thermomonosporaceae</taxon>
        <taxon>Actinomadura</taxon>
    </lineage>
</organism>
<comment type="caution">
    <text evidence="3">The sequence shown here is derived from an EMBL/GenBank/DDBJ whole genome shotgun (WGS) entry which is preliminary data.</text>
</comment>
<dbReference type="InterPro" id="IPR050278">
    <property type="entry name" value="Serine_Prot_S9B/DPPIV"/>
</dbReference>
<dbReference type="InterPro" id="IPR029058">
    <property type="entry name" value="AB_hydrolase_fold"/>
</dbReference>
<dbReference type="PANTHER" id="PTHR11731">
    <property type="entry name" value="PROTEASE FAMILY S9B,C DIPEPTIDYL-PEPTIDASE IV-RELATED"/>
    <property type="match status" value="1"/>
</dbReference>
<dbReference type="Proteomes" id="UP001596380">
    <property type="component" value="Unassembled WGS sequence"/>
</dbReference>
<gene>
    <name evidence="3" type="ORF">ACFQKB_01025</name>
</gene>
<dbReference type="SUPFAM" id="SSF53474">
    <property type="entry name" value="alpha/beta-Hydrolases"/>
    <property type="match status" value="1"/>
</dbReference>
<feature type="domain" description="Peptidase S9 prolyl oligopeptidase catalytic" evidence="1">
    <location>
        <begin position="494"/>
        <end position="693"/>
    </location>
</feature>
<reference evidence="4" key="1">
    <citation type="journal article" date="2019" name="Int. J. Syst. Evol. Microbiol.">
        <title>The Global Catalogue of Microorganisms (GCM) 10K type strain sequencing project: providing services to taxonomists for standard genome sequencing and annotation.</title>
        <authorList>
            <consortium name="The Broad Institute Genomics Platform"/>
            <consortium name="The Broad Institute Genome Sequencing Center for Infectious Disease"/>
            <person name="Wu L."/>
            <person name="Ma J."/>
        </authorList>
    </citation>
    <scope>NUCLEOTIDE SEQUENCE [LARGE SCALE GENOMIC DNA]</scope>
    <source>
        <strain evidence="4">JCM 3369</strain>
    </source>
</reference>
<dbReference type="RefSeq" id="WP_378062987.1">
    <property type="nucleotide sequence ID" value="NZ_JBHSXS010000001.1"/>
</dbReference>
<evidence type="ECO:0000313" key="4">
    <source>
        <dbReference type="Proteomes" id="UP001596380"/>
    </source>
</evidence>
<dbReference type="Gene3D" id="2.140.10.30">
    <property type="entry name" value="Dipeptidylpeptidase IV, N-terminal domain"/>
    <property type="match status" value="1"/>
</dbReference>
<dbReference type="Pfam" id="PF00930">
    <property type="entry name" value="DPPIV_N"/>
    <property type="match status" value="1"/>
</dbReference>
<dbReference type="EMBL" id="JBHSXS010000001">
    <property type="protein sequence ID" value="MFC6878339.1"/>
    <property type="molecule type" value="Genomic_DNA"/>
</dbReference>